<proteinExistence type="predicted"/>
<reference evidence="2" key="1">
    <citation type="submission" date="2021-01" db="EMBL/GenBank/DDBJ databases">
        <authorList>
            <person name="Corre E."/>
            <person name="Pelletier E."/>
            <person name="Niang G."/>
            <person name="Scheremetjew M."/>
            <person name="Finn R."/>
            <person name="Kale V."/>
            <person name="Holt S."/>
            <person name="Cochrane G."/>
            <person name="Meng A."/>
            <person name="Brown T."/>
            <person name="Cohen L."/>
        </authorList>
    </citation>
    <scope>NUCLEOTIDE SEQUENCE</scope>
    <source>
        <strain evidence="2">CCMP1594</strain>
    </source>
</reference>
<dbReference type="AlphaFoldDB" id="A0A7S4CW47"/>
<evidence type="ECO:0000313" key="2">
    <source>
        <dbReference type="EMBL" id="CAE0807295.1"/>
    </source>
</evidence>
<protein>
    <submittedName>
        <fullName evidence="2">Uncharacterized protein</fullName>
    </submittedName>
</protein>
<feature type="compositionally biased region" description="Low complexity" evidence="1">
    <location>
        <begin position="58"/>
        <end position="75"/>
    </location>
</feature>
<sequence>MCSIDRMQMHRNTKCCLVSLPSLMDALAAIHHIAAPFSWPCPTGAAHAVNERQGAMDTTHTTHTTPTPPTTTTHTVTERQGAMDIAHTTHTTPTPPTTTTQR</sequence>
<accession>A0A7S4CW47</accession>
<dbReference type="EMBL" id="HBJA01051939">
    <property type="protein sequence ID" value="CAE0807295.1"/>
    <property type="molecule type" value="Transcribed_RNA"/>
</dbReference>
<gene>
    <name evidence="2" type="ORF">EGYM00163_LOCUS18424</name>
</gene>
<name>A0A7S4CW47_9EUGL</name>
<organism evidence="2">
    <name type="scientific">Eutreptiella gymnastica</name>
    <dbReference type="NCBI Taxonomy" id="73025"/>
    <lineage>
        <taxon>Eukaryota</taxon>
        <taxon>Discoba</taxon>
        <taxon>Euglenozoa</taxon>
        <taxon>Euglenida</taxon>
        <taxon>Spirocuta</taxon>
        <taxon>Euglenophyceae</taxon>
        <taxon>Eutreptiales</taxon>
        <taxon>Eutreptiaceae</taxon>
        <taxon>Eutreptiella</taxon>
    </lineage>
</organism>
<evidence type="ECO:0000256" key="1">
    <source>
        <dbReference type="SAM" id="MobiDB-lite"/>
    </source>
</evidence>
<feature type="region of interest" description="Disordered" evidence="1">
    <location>
        <begin position="56"/>
        <end position="76"/>
    </location>
</feature>